<dbReference type="Gene3D" id="1.10.10.60">
    <property type="entry name" value="Homeodomain-like"/>
    <property type="match status" value="1"/>
</dbReference>
<dbReference type="EMBL" id="CP072110">
    <property type="protein sequence ID" value="QTH64960.1"/>
    <property type="molecule type" value="Genomic_DNA"/>
</dbReference>
<feature type="DNA-binding region" description="H-T-H motif" evidence="4">
    <location>
        <begin position="38"/>
        <end position="57"/>
    </location>
</feature>
<evidence type="ECO:0000259" key="5">
    <source>
        <dbReference type="PROSITE" id="PS50977"/>
    </source>
</evidence>
<gene>
    <name evidence="6" type="ORF">J1N51_05790</name>
</gene>
<sequence length="210" mass="24482">MSQTVSQPVKLTRSELKRKDILEGARRAFKEFGVVDASMDKVAEMASVSKRTVYNHFESKEVLVSYIIRDIWSKTMVDYDFKYNPNSDLKSQLMELVLNEVQLSQKEEFFELVRIAINYGLFSQDSFRTEMSQYFEQDTALIRWLKAACNDGRFDNMEPLKANKQIKALLKGQSFWPQILRFEAPLNEAESHQLAEETVDLILARYKKAE</sequence>
<keyword evidence="7" id="KW-1185">Reference proteome</keyword>
<evidence type="ECO:0000256" key="1">
    <source>
        <dbReference type="ARBA" id="ARBA00023015"/>
    </source>
</evidence>
<evidence type="ECO:0000256" key="3">
    <source>
        <dbReference type="ARBA" id="ARBA00023163"/>
    </source>
</evidence>
<name>A0A975DFZ7_9GAMM</name>
<dbReference type="Gene3D" id="1.10.357.10">
    <property type="entry name" value="Tetracycline Repressor, domain 2"/>
    <property type="match status" value="1"/>
</dbReference>
<dbReference type="PANTHER" id="PTHR30055">
    <property type="entry name" value="HTH-TYPE TRANSCRIPTIONAL REGULATOR RUTR"/>
    <property type="match status" value="1"/>
</dbReference>
<dbReference type="InterPro" id="IPR050109">
    <property type="entry name" value="HTH-type_TetR-like_transc_reg"/>
</dbReference>
<keyword evidence="2 4" id="KW-0238">DNA-binding</keyword>
<dbReference type="InterPro" id="IPR039536">
    <property type="entry name" value="TetR_C_Proteobacteria"/>
</dbReference>
<keyword evidence="3" id="KW-0804">Transcription</keyword>
<dbReference type="GO" id="GO:0000976">
    <property type="term" value="F:transcription cis-regulatory region binding"/>
    <property type="evidence" value="ECO:0007669"/>
    <property type="project" value="TreeGrafter"/>
</dbReference>
<evidence type="ECO:0000313" key="7">
    <source>
        <dbReference type="Proteomes" id="UP000682739"/>
    </source>
</evidence>
<dbReference type="PRINTS" id="PR00455">
    <property type="entry name" value="HTHTETR"/>
</dbReference>
<evidence type="ECO:0000256" key="2">
    <source>
        <dbReference type="ARBA" id="ARBA00023125"/>
    </source>
</evidence>
<dbReference type="RefSeq" id="WP_208832995.1">
    <property type="nucleotide sequence ID" value="NZ_CP072110.1"/>
</dbReference>
<dbReference type="InterPro" id="IPR001647">
    <property type="entry name" value="HTH_TetR"/>
</dbReference>
<reference evidence="6" key="1">
    <citation type="submission" date="2021-03" db="EMBL/GenBank/DDBJ databases">
        <title>Description of Psychrosphaera ytuae sp. nov. isolated from deep sea sediment of South China Sea.</title>
        <authorList>
            <person name="Zhang J."/>
            <person name="Xu X.-D."/>
        </authorList>
    </citation>
    <scope>NUCLEOTIDE SEQUENCE</scope>
    <source>
        <strain evidence="6">MTZ26</strain>
    </source>
</reference>
<dbReference type="SUPFAM" id="SSF46689">
    <property type="entry name" value="Homeodomain-like"/>
    <property type="match status" value="1"/>
</dbReference>
<evidence type="ECO:0000256" key="4">
    <source>
        <dbReference type="PROSITE-ProRule" id="PRU00335"/>
    </source>
</evidence>
<evidence type="ECO:0000313" key="6">
    <source>
        <dbReference type="EMBL" id="QTH64960.1"/>
    </source>
</evidence>
<proteinExistence type="predicted"/>
<dbReference type="PROSITE" id="PS50977">
    <property type="entry name" value="HTH_TETR_2"/>
    <property type="match status" value="1"/>
</dbReference>
<dbReference type="Pfam" id="PF14246">
    <property type="entry name" value="TetR_C_7"/>
    <property type="match status" value="1"/>
</dbReference>
<dbReference type="InterPro" id="IPR009057">
    <property type="entry name" value="Homeodomain-like_sf"/>
</dbReference>
<feature type="domain" description="HTH tetR-type" evidence="5">
    <location>
        <begin position="15"/>
        <end position="75"/>
    </location>
</feature>
<dbReference type="Pfam" id="PF00440">
    <property type="entry name" value="TetR_N"/>
    <property type="match status" value="1"/>
</dbReference>
<dbReference type="PROSITE" id="PS01081">
    <property type="entry name" value="HTH_TETR_1"/>
    <property type="match status" value="1"/>
</dbReference>
<dbReference type="KEGG" id="psym:J1N51_05790"/>
<dbReference type="PANTHER" id="PTHR30055:SF146">
    <property type="entry name" value="HTH-TYPE TRANSCRIPTIONAL DUAL REGULATOR CECR"/>
    <property type="match status" value="1"/>
</dbReference>
<dbReference type="AlphaFoldDB" id="A0A975DFZ7"/>
<accession>A0A975DFZ7</accession>
<protein>
    <submittedName>
        <fullName evidence="6">TetR/AcrR family transcriptional regulator</fullName>
    </submittedName>
</protein>
<dbReference type="Proteomes" id="UP000682739">
    <property type="component" value="Chromosome"/>
</dbReference>
<dbReference type="InterPro" id="IPR023772">
    <property type="entry name" value="DNA-bd_HTH_TetR-type_CS"/>
</dbReference>
<dbReference type="GO" id="GO:0003700">
    <property type="term" value="F:DNA-binding transcription factor activity"/>
    <property type="evidence" value="ECO:0007669"/>
    <property type="project" value="TreeGrafter"/>
</dbReference>
<dbReference type="FunFam" id="1.10.10.60:FF:000141">
    <property type="entry name" value="TetR family transcriptional regulator"/>
    <property type="match status" value="1"/>
</dbReference>
<keyword evidence="1" id="KW-0805">Transcription regulation</keyword>
<organism evidence="6 7">
    <name type="scientific">Psychrosphaera ytuae</name>
    <dbReference type="NCBI Taxonomy" id="2820710"/>
    <lineage>
        <taxon>Bacteria</taxon>
        <taxon>Pseudomonadati</taxon>
        <taxon>Pseudomonadota</taxon>
        <taxon>Gammaproteobacteria</taxon>
        <taxon>Alteromonadales</taxon>
        <taxon>Pseudoalteromonadaceae</taxon>
        <taxon>Psychrosphaera</taxon>
    </lineage>
</organism>